<evidence type="ECO:0000259" key="2">
    <source>
        <dbReference type="Pfam" id="PF26450"/>
    </source>
</evidence>
<dbReference type="Proteomes" id="UP000254978">
    <property type="component" value="Unassembled WGS sequence"/>
</dbReference>
<accession>A0A378TKI6</accession>
<dbReference type="RefSeq" id="WP_115279785.1">
    <property type="nucleotide sequence ID" value="NZ_AP022600.1"/>
</dbReference>
<organism evidence="3 4">
    <name type="scientific">Mycolicibacterium tokaiense</name>
    <dbReference type="NCBI Taxonomy" id="39695"/>
    <lineage>
        <taxon>Bacteria</taxon>
        <taxon>Bacillati</taxon>
        <taxon>Actinomycetota</taxon>
        <taxon>Actinomycetes</taxon>
        <taxon>Mycobacteriales</taxon>
        <taxon>Mycobacteriaceae</taxon>
        <taxon>Mycolicibacterium</taxon>
    </lineage>
</organism>
<evidence type="ECO:0000313" key="4">
    <source>
        <dbReference type="Proteomes" id="UP000254978"/>
    </source>
</evidence>
<keyword evidence="4" id="KW-1185">Reference proteome</keyword>
<feature type="region of interest" description="Disordered" evidence="1">
    <location>
        <begin position="58"/>
        <end position="109"/>
    </location>
</feature>
<dbReference type="EMBL" id="UGQT01000001">
    <property type="protein sequence ID" value="STZ60687.1"/>
    <property type="molecule type" value="Genomic_DNA"/>
</dbReference>
<proteinExistence type="predicted"/>
<evidence type="ECO:0000256" key="1">
    <source>
        <dbReference type="SAM" id="MobiDB-lite"/>
    </source>
</evidence>
<name>A0A378TKI6_9MYCO</name>
<dbReference type="Pfam" id="PF26450">
    <property type="entry name" value="DUF8129"/>
    <property type="match status" value="1"/>
</dbReference>
<reference evidence="3 4" key="1">
    <citation type="submission" date="2018-06" db="EMBL/GenBank/DDBJ databases">
        <authorList>
            <consortium name="Pathogen Informatics"/>
            <person name="Doyle S."/>
        </authorList>
    </citation>
    <scope>NUCLEOTIDE SEQUENCE [LARGE SCALE GENOMIC DNA]</scope>
    <source>
        <strain evidence="3 4">NCTC10821</strain>
    </source>
</reference>
<feature type="domain" description="DUF8129" evidence="2">
    <location>
        <begin position="6"/>
        <end position="61"/>
    </location>
</feature>
<dbReference type="OrthoDB" id="5187212at2"/>
<dbReference type="AlphaFoldDB" id="A0A378TKI6"/>
<protein>
    <recommendedName>
        <fullName evidence="2">DUF8129 domain-containing protein</fullName>
    </recommendedName>
</protein>
<dbReference type="InterPro" id="IPR058442">
    <property type="entry name" value="DUF8129"/>
</dbReference>
<evidence type="ECO:0000313" key="3">
    <source>
        <dbReference type="EMBL" id="STZ60687.1"/>
    </source>
</evidence>
<sequence>MSKNHDELPLPDYDQMALGDLRHRIRSLDAEQLEAVMVHEAGHAARVPVLELLEARQRELEAGAQPSGGDPTRAPGVAGADGGSPVQEVTAADPGARAGSAGHTKQRRT</sequence>
<gene>
    <name evidence="3" type="ORF">NCTC10821_04231</name>
</gene>